<proteinExistence type="predicted"/>
<gene>
    <name evidence="1" type="ORF">CVIRNUC_006030</name>
</gene>
<reference evidence="1 2" key="1">
    <citation type="submission" date="2023-10" db="EMBL/GenBank/DDBJ databases">
        <authorList>
            <person name="Maclean D."/>
            <person name="Macfadyen A."/>
        </authorList>
    </citation>
    <scope>NUCLEOTIDE SEQUENCE [LARGE SCALE GENOMIC DNA]</scope>
</reference>
<evidence type="ECO:0000313" key="1">
    <source>
        <dbReference type="EMBL" id="CAK0782835.1"/>
    </source>
</evidence>
<evidence type="ECO:0000313" key="2">
    <source>
        <dbReference type="Proteomes" id="UP001314263"/>
    </source>
</evidence>
<dbReference type="EMBL" id="CAUYUE010000007">
    <property type="protein sequence ID" value="CAK0782835.1"/>
    <property type="molecule type" value="Genomic_DNA"/>
</dbReference>
<keyword evidence="2" id="KW-1185">Reference proteome</keyword>
<organism evidence="1 2">
    <name type="scientific">Coccomyxa viridis</name>
    <dbReference type="NCBI Taxonomy" id="1274662"/>
    <lineage>
        <taxon>Eukaryota</taxon>
        <taxon>Viridiplantae</taxon>
        <taxon>Chlorophyta</taxon>
        <taxon>core chlorophytes</taxon>
        <taxon>Trebouxiophyceae</taxon>
        <taxon>Trebouxiophyceae incertae sedis</taxon>
        <taxon>Coccomyxaceae</taxon>
        <taxon>Coccomyxa</taxon>
    </lineage>
</organism>
<name>A0AAV1I961_9CHLO</name>
<dbReference type="Proteomes" id="UP001314263">
    <property type="component" value="Unassembled WGS sequence"/>
</dbReference>
<comment type="caution">
    <text evidence="1">The sequence shown here is derived from an EMBL/GenBank/DDBJ whole genome shotgun (WGS) entry which is preliminary data.</text>
</comment>
<accession>A0AAV1I961</accession>
<sequence>MSDNSDLIKNIAIGVAAVLGGLVLYKVIKNDDSVEGAARDLKGQAKGAFKDAKGEAKGAYKDAKSNF</sequence>
<protein>
    <submittedName>
        <fullName evidence="1">Uncharacterized protein</fullName>
    </submittedName>
</protein>
<dbReference type="AlphaFoldDB" id="A0AAV1I961"/>